<proteinExistence type="predicted"/>
<dbReference type="Proteomes" id="UP001059475">
    <property type="component" value="Chromosome"/>
</dbReference>
<reference evidence="2" key="1">
    <citation type="submission" date="2022-07" db="EMBL/GenBank/DDBJ databases">
        <title>First report of Bartonella spp. in marsupials in Brazil, with a description of Bartonella harrusi sp. nov. and new proposal for taxonomic reclassification of species of the genus Bartonella.</title>
        <authorList>
            <person name="Amaral R.B."/>
        </authorList>
    </citation>
    <scope>NUCLEOTIDE SEQUENCE</scope>
    <source>
        <strain evidence="2">117A</strain>
    </source>
</reference>
<evidence type="ECO:0000256" key="1">
    <source>
        <dbReference type="SAM" id="Phobius"/>
    </source>
</evidence>
<protein>
    <submittedName>
        <fullName evidence="2">Uncharacterized protein</fullName>
    </submittedName>
</protein>
<dbReference type="EMBL" id="CP101114">
    <property type="protein sequence ID" value="UTO28187.1"/>
    <property type="molecule type" value="Genomic_DNA"/>
</dbReference>
<evidence type="ECO:0000313" key="3">
    <source>
        <dbReference type="Proteomes" id="UP001059475"/>
    </source>
</evidence>
<accession>A0ABY5ES14</accession>
<evidence type="ECO:0000313" key="2">
    <source>
        <dbReference type="EMBL" id="UTO28187.1"/>
    </source>
</evidence>
<name>A0ABY5ES14_9HYPH</name>
<keyword evidence="3" id="KW-1185">Reference proteome</keyword>
<organism evidence="2 3">
    <name type="scientific">Bartonella harrusi</name>
    <dbReference type="NCBI Taxonomy" id="2961895"/>
    <lineage>
        <taxon>Bacteria</taxon>
        <taxon>Pseudomonadati</taxon>
        <taxon>Pseudomonadota</taxon>
        <taxon>Alphaproteobacteria</taxon>
        <taxon>Hyphomicrobiales</taxon>
        <taxon>Bartonellaceae</taxon>
        <taxon>Bartonella</taxon>
    </lineage>
</organism>
<keyword evidence="1" id="KW-0812">Transmembrane</keyword>
<feature type="transmembrane region" description="Helical" evidence="1">
    <location>
        <begin position="138"/>
        <end position="171"/>
    </location>
</feature>
<gene>
    <name evidence="2" type="ORF">NMK50_08435</name>
</gene>
<feature type="transmembrane region" description="Helical" evidence="1">
    <location>
        <begin position="6"/>
        <end position="33"/>
    </location>
</feature>
<sequence>MATLSVIFVVGLLVILFSMVSISANMAIVAVYYSFIKRLCRARGLSKTFKKLKKDTTQRFSGHEKKIEENGPIFDVKAYLSSFKESLVLSKKDYKRIFIFSLMVFVLIFLPFLISVGMAGEKLLQGMDLKQLMTSEPFLFAVYSFFSLIVFLSIALVAFSLPIILIFYGILNLKVKKKMKRLENFA</sequence>
<feature type="transmembrane region" description="Helical" evidence="1">
    <location>
        <begin position="97"/>
        <end position="118"/>
    </location>
</feature>
<keyword evidence="1" id="KW-0472">Membrane</keyword>
<keyword evidence="1" id="KW-1133">Transmembrane helix</keyword>